<organism evidence="1">
    <name type="scientific">uncultured Caudovirales phage</name>
    <dbReference type="NCBI Taxonomy" id="2100421"/>
    <lineage>
        <taxon>Viruses</taxon>
        <taxon>Duplodnaviria</taxon>
        <taxon>Heunggongvirae</taxon>
        <taxon>Uroviricota</taxon>
        <taxon>Caudoviricetes</taxon>
        <taxon>Peduoviridae</taxon>
        <taxon>Maltschvirus</taxon>
        <taxon>Maltschvirus maltsch</taxon>
    </lineage>
</organism>
<dbReference type="EMBL" id="LR796249">
    <property type="protein sequence ID" value="CAB4131467.1"/>
    <property type="molecule type" value="Genomic_DNA"/>
</dbReference>
<name>A0A6J5LED0_9CAUD</name>
<accession>A0A6J5LED0</accession>
<gene>
    <name evidence="1" type="ORF">UFOVP127_107</name>
    <name evidence="2" type="ORF">UFOVP276_213</name>
</gene>
<protein>
    <submittedName>
        <fullName evidence="1">Uncharacterized protein</fullName>
    </submittedName>
</protein>
<evidence type="ECO:0000313" key="2">
    <source>
        <dbReference type="EMBL" id="CAB4135257.1"/>
    </source>
</evidence>
<sequence length="79" mass="8749">MSRKPQIGACSVCGRAVPRLSSPIANGWVDGHLYIDGRLEKVLCFQHEVEDASNPIHGWDAQSIGCSRHISKTKKMLFN</sequence>
<dbReference type="EMBL" id="LR796294">
    <property type="protein sequence ID" value="CAB4135257.1"/>
    <property type="molecule type" value="Genomic_DNA"/>
</dbReference>
<proteinExistence type="predicted"/>
<evidence type="ECO:0000313" key="1">
    <source>
        <dbReference type="EMBL" id="CAB4131467.1"/>
    </source>
</evidence>
<reference evidence="1" key="1">
    <citation type="submission" date="2020-04" db="EMBL/GenBank/DDBJ databases">
        <authorList>
            <person name="Chiriac C."/>
            <person name="Salcher M."/>
            <person name="Ghai R."/>
            <person name="Kavagutti S V."/>
        </authorList>
    </citation>
    <scope>NUCLEOTIDE SEQUENCE</scope>
</reference>